<name>A0A7J0C397_9ACTN</name>
<keyword evidence="4" id="KW-1185">Reference proteome</keyword>
<organism evidence="2 4">
    <name type="scientific">Streptomyces fulvorobeus</name>
    <dbReference type="NCBI Taxonomy" id="284028"/>
    <lineage>
        <taxon>Bacteria</taxon>
        <taxon>Bacillati</taxon>
        <taxon>Actinomycetota</taxon>
        <taxon>Actinomycetes</taxon>
        <taxon>Kitasatosporales</taxon>
        <taxon>Streptomycetaceae</taxon>
        <taxon>Streptomyces</taxon>
    </lineage>
</organism>
<dbReference type="EMBL" id="JACCCF010000001">
    <property type="protein sequence ID" value="NYE40686.1"/>
    <property type="molecule type" value="Genomic_DNA"/>
</dbReference>
<evidence type="ECO:0000259" key="1">
    <source>
        <dbReference type="Pfam" id="PF16461"/>
    </source>
</evidence>
<evidence type="ECO:0000313" key="3">
    <source>
        <dbReference type="EMBL" id="NYE40686.1"/>
    </source>
</evidence>
<dbReference type="Proteomes" id="UP000498980">
    <property type="component" value="Unassembled WGS sequence"/>
</dbReference>
<protein>
    <submittedName>
        <fullName evidence="3">Putative secreted protein</fullName>
    </submittedName>
</protein>
<dbReference type="Gene3D" id="4.10.410.40">
    <property type="match status" value="1"/>
</dbReference>
<sequence>MAGINAFGTLLKRGDGEAVEVFTAIANATNISGPGLSRKTIDTTAHDSPDKYMEFVGGLVDPGEVSVDVNYDPADHDTLVADLNDVEPRNYQLVFPTTPAATWAIAAVMKGFEPTAPYDDKLTASITFKVSGKPTIS</sequence>
<dbReference type="AlphaFoldDB" id="A0A7J0C397"/>
<dbReference type="EMBL" id="BLWC01000001">
    <property type="protein sequence ID" value="GFM96989.1"/>
    <property type="molecule type" value="Genomic_DNA"/>
</dbReference>
<evidence type="ECO:0000313" key="5">
    <source>
        <dbReference type="Proteomes" id="UP000530403"/>
    </source>
</evidence>
<comment type="caution">
    <text evidence="2">The sequence shown here is derived from an EMBL/GenBank/DDBJ whole genome shotgun (WGS) entry which is preliminary data.</text>
</comment>
<feature type="domain" description="Lambda phage tail tube protein N-terminal" evidence="1">
    <location>
        <begin position="22"/>
        <end position="136"/>
    </location>
</feature>
<reference evidence="3 5" key="2">
    <citation type="submission" date="2020-07" db="EMBL/GenBank/DDBJ databases">
        <title>Sequencing the genomes of 1000 actinobacteria strains.</title>
        <authorList>
            <person name="Klenk H.-P."/>
        </authorList>
    </citation>
    <scope>NUCLEOTIDE SEQUENCE [LARGE SCALE GENOMIC DNA]</scope>
    <source>
        <strain evidence="3 5">DSM 41455</strain>
    </source>
</reference>
<accession>A0A7J0C397</accession>
<dbReference type="Pfam" id="PF16461">
    <property type="entry name" value="Phage_TTP_12"/>
    <property type="match status" value="1"/>
</dbReference>
<dbReference type="InterPro" id="IPR032494">
    <property type="entry name" value="Phage_TTP_N"/>
</dbReference>
<evidence type="ECO:0000313" key="4">
    <source>
        <dbReference type="Proteomes" id="UP000498980"/>
    </source>
</evidence>
<dbReference type="RefSeq" id="WP_173313120.1">
    <property type="nucleotide sequence ID" value="NZ_BAAAUE010000007.1"/>
</dbReference>
<reference evidence="2 4" key="1">
    <citation type="submission" date="2020-05" db="EMBL/GenBank/DDBJ databases">
        <title>Whole genome shotgun sequence of Streptomyces fulvorobeus NBRC 15897.</title>
        <authorList>
            <person name="Komaki H."/>
            <person name="Tamura T."/>
        </authorList>
    </citation>
    <scope>NUCLEOTIDE SEQUENCE [LARGE SCALE GENOMIC DNA]</scope>
    <source>
        <strain evidence="2 4">NBRC 15897</strain>
    </source>
</reference>
<proteinExistence type="predicted"/>
<dbReference type="Proteomes" id="UP000530403">
    <property type="component" value="Unassembled WGS sequence"/>
</dbReference>
<gene>
    <name evidence="3" type="ORF">HEB29_001697</name>
    <name evidence="2" type="ORF">Sfulv_18000</name>
</gene>
<evidence type="ECO:0000313" key="2">
    <source>
        <dbReference type="EMBL" id="GFM96989.1"/>
    </source>
</evidence>